<dbReference type="InterPro" id="IPR023772">
    <property type="entry name" value="DNA-bd_HTH_TetR-type_CS"/>
</dbReference>
<keyword evidence="3" id="KW-0804">Transcription</keyword>
<dbReference type="PRINTS" id="PR00455">
    <property type="entry name" value="HTHTETR"/>
</dbReference>
<dbReference type="Gene3D" id="1.10.10.60">
    <property type="entry name" value="Homeodomain-like"/>
    <property type="match status" value="1"/>
</dbReference>
<organism evidence="8 9">
    <name type="scientific">Sulfoacidibacillus thermotolerans</name>
    <name type="common">Acidibacillus sulfuroxidans</name>
    <dbReference type="NCBI Taxonomy" id="1765684"/>
    <lineage>
        <taxon>Bacteria</taxon>
        <taxon>Bacillati</taxon>
        <taxon>Bacillota</taxon>
        <taxon>Bacilli</taxon>
        <taxon>Bacillales</taxon>
        <taxon>Alicyclobacillaceae</taxon>
        <taxon>Sulfoacidibacillus</taxon>
    </lineage>
</organism>
<keyword evidence="9" id="KW-1185">Reference proteome</keyword>
<dbReference type="SUPFAM" id="SSF48498">
    <property type="entry name" value="Tetracyclin repressor-like, C-terminal domain"/>
    <property type="match status" value="1"/>
</dbReference>
<keyword evidence="1" id="KW-0805">Transcription regulation</keyword>
<dbReference type="GO" id="GO:0045892">
    <property type="term" value="P:negative regulation of DNA-templated transcription"/>
    <property type="evidence" value="ECO:0007669"/>
    <property type="project" value="UniProtKB-ARBA"/>
</dbReference>
<comment type="caution">
    <text evidence="8">The sequence shown here is derived from an EMBL/GenBank/DDBJ whole genome shotgun (WGS) entry which is preliminary data.</text>
</comment>
<protein>
    <recommendedName>
        <fullName evidence="7">HTH tetR-type domain-containing protein</fullName>
    </recommendedName>
</protein>
<evidence type="ECO:0000256" key="4">
    <source>
        <dbReference type="PROSITE-ProRule" id="PRU00335"/>
    </source>
</evidence>
<dbReference type="PANTHER" id="PTHR30055">
    <property type="entry name" value="HTH-TYPE TRANSCRIPTIONAL REGULATOR RUTR"/>
    <property type="match status" value="1"/>
</dbReference>
<evidence type="ECO:0000256" key="3">
    <source>
        <dbReference type="ARBA" id="ARBA00023163"/>
    </source>
</evidence>
<sequence>MSEAILAVVCYYAYAMVKLWLLQTLWALTHSQFFQKGRDVSMRASKTRVIFEAAIDIFSERGFEKATMDDIAAKANVAKGTIYYHFKSKEELFVFLVEQGTEILREHVLAKLSDQMTPTDQIRTIIHEQLTFFTDYRDFCIIILREAWGEEQRQRQFRRMLVHYVRAIEEVVLAGIQTGEFVEVDTTTTAWSIFGGLSITALHHLFADPSVDLTSLQPHFEELLLRGLIRSVPNTHSSTAEDGNAPSPLTESGEI</sequence>
<dbReference type="InterPro" id="IPR009057">
    <property type="entry name" value="Homeodomain-like_sf"/>
</dbReference>
<dbReference type="InterPro" id="IPR041490">
    <property type="entry name" value="KstR2_TetR_C"/>
</dbReference>
<dbReference type="InterPro" id="IPR036271">
    <property type="entry name" value="Tet_transcr_reg_TetR-rel_C_sf"/>
</dbReference>
<dbReference type="PROSITE" id="PS50977">
    <property type="entry name" value="HTH_TETR_2"/>
    <property type="match status" value="1"/>
</dbReference>
<dbReference type="GO" id="GO:0003700">
    <property type="term" value="F:DNA-binding transcription factor activity"/>
    <property type="evidence" value="ECO:0007669"/>
    <property type="project" value="TreeGrafter"/>
</dbReference>
<dbReference type="AlphaFoldDB" id="A0A2U3D9Z3"/>
<dbReference type="Pfam" id="PF17932">
    <property type="entry name" value="TetR_C_24"/>
    <property type="match status" value="1"/>
</dbReference>
<evidence type="ECO:0000256" key="5">
    <source>
        <dbReference type="SAM" id="MobiDB-lite"/>
    </source>
</evidence>
<dbReference type="InterPro" id="IPR001647">
    <property type="entry name" value="HTH_TetR"/>
</dbReference>
<keyword evidence="2 4" id="KW-0238">DNA-binding</keyword>
<feature type="domain" description="HTH tetR-type" evidence="7">
    <location>
        <begin position="44"/>
        <end position="104"/>
    </location>
</feature>
<gene>
    <name evidence="8" type="ORF">BM613_05345</name>
</gene>
<dbReference type="PROSITE" id="PS01081">
    <property type="entry name" value="HTH_TETR_1"/>
    <property type="match status" value="1"/>
</dbReference>
<evidence type="ECO:0000313" key="8">
    <source>
        <dbReference type="EMBL" id="PWI58091.1"/>
    </source>
</evidence>
<evidence type="ECO:0000259" key="7">
    <source>
        <dbReference type="PROSITE" id="PS50977"/>
    </source>
</evidence>
<proteinExistence type="predicted"/>
<evidence type="ECO:0000256" key="6">
    <source>
        <dbReference type="SAM" id="Phobius"/>
    </source>
</evidence>
<evidence type="ECO:0000256" key="2">
    <source>
        <dbReference type="ARBA" id="ARBA00023125"/>
    </source>
</evidence>
<keyword evidence="6" id="KW-0812">Transmembrane</keyword>
<dbReference type="SUPFAM" id="SSF46689">
    <property type="entry name" value="Homeodomain-like"/>
    <property type="match status" value="1"/>
</dbReference>
<feature type="region of interest" description="Disordered" evidence="5">
    <location>
        <begin position="235"/>
        <end position="255"/>
    </location>
</feature>
<feature type="transmembrane region" description="Helical" evidence="6">
    <location>
        <begin position="6"/>
        <end position="28"/>
    </location>
</feature>
<dbReference type="PANTHER" id="PTHR30055:SF226">
    <property type="entry name" value="HTH-TYPE TRANSCRIPTIONAL REGULATOR PKSA"/>
    <property type="match status" value="1"/>
</dbReference>
<dbReference type="Gene3D" id="1.10.357.10">
    <property type="entry name" value="Tetracycline Repressor, domain 2"/>
    <property type="match status" value="1"/>
</dbReference>
<dbReference type="Proteomes" id="UP000245380">
    <property type="component" value="Unassembled WGS sequence"/>
</dbReference>
<dbReference type="InterPro" id="IPR050109">
    <property type="entry name" value="HTH-type_TetR-like_transc_reg"/>
</dbReference>
<reference evidence="8 9" key="1">
    <citation type="submission" date="2016-11" db="EMBL/GenBank/DDBJ databases">
        <title>Comparative genomics of Acidibacillus ferroxidans species.</title>
        <authorList>
            <person name="Oliveira G."/>
            <person name="Nunes G."/>
            <person name="Oliveira R."/>
            <person name="Araujo F."/>
            <person name="Salim A."/>
            <person name="Scholte L."/>
            <person name="Morais D."/>
            <person name="Nancucheo I."/>
            <person name="Johnson D.B."/>
            <person name="Grail B."/>
            <person name="Bittencourt J."/>
            <person name="Valadares R."/>
        </authorList>
    </citation>
    <scope>NUCLEOTIDE SEQUENCE [LARGE SCALE GENOMIC DNA]</scope>
    <source>
        <strain evidence="8 9">Y002</strain>
    </source>
</reference>
<dbReference type="RefSeq" id="WP_109430137.1">
    <property type="nucleotide sequence ID" value="NZ_MPDK01000006.1"/>
</dbReference>
<evidence type="ECO:0000313" key="9">
    <source>
        <dbReference type="Proteomes" id="UP000245380"/>
    </source>
</evidence>
<dbReference type="OrthoDB" id="9809994at2"/>
<dbReference type="GO" id="GO:0000976">
    <property type="term" value="F:transcription cis-regulatory region binding"/>
    <property type="evidence" value="ECO:0007669"/>
    <property type="project" value="TreeGrafter"/>
</dbReference>
<keyword evidence="6" id="KW-1133">Transmembrane helix</keyword>
<name>A0A2U3D9Z3_SULT2</name>
<evidence type="ECO:0000256" key="1">
    <source>
        <dbReference type="ARBA" id="ARBA00023015"/>
    </source>
</evidence>
<dbReference type="FunFam" id="1.10.10.60:FF:000141">
    <property type="entry name" value="TetR family transcriptional regulator"/>
    <property type="match status" value="1"/>
</dbReference>
<accession>A0A2U3D9Z3</accession>
<keyword evidence="6" id="KW-0472">Membrane</keyword>
<dbReference type="Pfam" id="PF00440">
    <property type="entry name" value="TetR_N"/>
    <property type="match status" value="1"/>
</dbReference>
<dbReference type="EMBL" id="MPDK01000006">
    <property type="protein sequence ID" value="PWI58091.1"/>
    <property type="molecule type" value="Genomic_DNA"/>
</dbReference>
<feature type="DNA-binding region" description="H-T-H motif" evidence="4">
    <location>
        <begin position="67"/>
        <end position="86"/>
    </location>
</feature>